<dbReference type="eggNOG" id="KOG1899">
    <property type="taxonomic scope" value="Eukaryota"/>
</dbReference>
<evidence type="ECO:0000256" key="4">
    <source>
        <dbReference type="ARBA" id="ARBA00023054"/>
    </source>
</evidence>
<evidence type="ECO:0000313" key="10">
    <source>
        <dbReference type="Proteomes" id="UP000001073"/>
    </source>
</evidence>
<sequence>MMSDASDMLAAALEQMDGIIAGSKALEYSNGIFDCQSPTSPFMGSLRALHLVEDLRGLLEMMETDEKEGLRCQIPDSTAETLIEWLQSQMANGHLPGNGDVYQERLARLENDKESLVLQVSVLTDQVEAQGEKIRDLEFCLEEHREKLNATEEMLQQELLSRTSLETQKLDLMAEISNLKLKLTAVEKDRLDYEDKFRDTEGLIQEINDLRLKVSEMDSERLQYEKKLKSTKSLMAKLSSMKIKVGQMQYEKQRMEQKWESLKDELASLKEQLEEKESEVKRLQEKLVCKMKGEGVEIVDRDIEVQKMKKAVESLMAANEEKDRKIEDLRQCLNRYKKMQDTVVLAQGKDGEYEDLLNSSSLSSLLDAQGFSDLERSPSPTPVTGSPSRDPFNTSVPEEFHTTISQVSIPSLLPATINMETSEKSKLTPKPETSFEENHLLLIVITVIFRTTSLQKSSSLGNLKKETSDGVGSDRAPAESRPFGTLPPRPPGQDTSMDDNPFGTRKVRSSFGRGFFKIKSNKRTASAPNLAETEKETAEHLDLVGASSRPKDSQRNSPFQIPPPSPDSKKKSRGIMKLFGKLRRSQSTTFNPDDMSEPEFKRGGTRATAGPRLGWSRDLGQSNSDLDMPFAKWTKEQVCSWLMEQGLGSYLNSGKHWIASGQTLLQASQQDLEKELGIKHSLHRKKLQLALQALGSEEETNHGKLDFNWVTRWLDDIGLPQYKTQFDEGRVDGRMLHYMTVDDLLSLKVVSVLHHLSIKRAIQVLRINNFEPNCLRRRPSDENTIAPSEVQKWTNHRVMEWLRSVDLAEYAPNLRGSGVHGGLMVLEPRFNVETMAQLLNIPPNKTLLRRHLATHFNLLIGAEAQHQKRDAMELPDYVLLTATAKVKPKKLAFSNFGNLRKKKQEDGEEYVCPMELGQASGSASKKGFKPGLDMRLYEEDDLDRLEQMEDSEGTVRQIGAFSEGINNLTHMLKEDDMFKDFAARSPSASITDEDSNV</sequence>
<comment type="similarity">
    <text evidence="1">Belongs to the liprin family. Liprin-beta subfamily.</text>
</comment>
<protein>
    <submittedName>
        <fullName evidence="9">PPFIA binding protein 1</fullName>
    </submittedName>
</protein>
<dbReference type="CDD" id="cd09566">
    <property type="entry name" value="SAM_liprin-beta1_2_repeat2"/>
    <property type="match status" value="1"/>
</dbReference>
<dbReference type="AlphaFoldDB" id="G1R0H9"/>
<dbReference type="SMART" id="SM00454">
    <property type="entry name" value="SAM"/>
    <property type="match status" value="3"/>
</dbReference>
<keyword evidence="4 6" id="KW-0175">Coiled coil</keyword>
<evidence type="ECO:0000256" key="3">
    <source>
        <dbReference type="ARBA" id="ARBA00022737"/>
    </source>
</evidence>
<dbReference type="GeneTree" id="ENSGT01050000244951"/>
<dbReference type="InterPro" id="IPR037617">
    <property type="entry name" value="LIPB1/2_SAM_1"/>
</dbReference>
<dbReference type="PROSITE" id="PS50105">
    <property type="entry name" value="SAM_DOMAIN"/>
    <property type="match status" value="2"/>
</dbReference>
<dbReference type="InterPro" id="IPR001660">
    <property type="entry name" value="SAM"/>
</dbReference>
<dbReference type="Pfam" id="PF00536">
    <property type="entry name" value="SAM_1"/>
    <property type="match status" value="2"/>
</dbReference>
<feature type="region of interest" description="Disordered" evidence="7">
    <location>
        <begin position="371"/>
        <end position="396"/>
    </location>
</feature>
<dbReference type="PANTHER" id="PTHR12587:SF16">
    <property type="entry name" value="LIPRIN-BETA-1"/>
    <property type="match status" value="1"/>
</dbReference>
<feature type="region of interest" description="Disordered" evidence="7">
    <location>
        <begin position="546"/>
        <end position="620"/>
    </location>
</feature>
<evidence type="ECO:0000256" key="7">
    <source>
        <dbReference type="SAM" id="MobiDB-lite"/>
    </source>
</evidence>
<dbReference type="Proteomes" id="UP000001073">
    <property type="component" value="Chromosome 23"/>
</dbReference>
<keyword evidence="10" id="KW-1185">Reference proteome</keyword>
<dbReference type="SUPFAM" id="SSF144266">
    <property type="entry name" value="MPN010-like"/>
    <property type="match status" value="1"/>
</dbReference>
<comment type="function">
    <text evidence="5">May regulate the disassembly of focal adhesions. Did not bind receptor-like tyrosine phosphatases type 2A.</text>
</comment>
<dbReference type="Gene3D" id="1.10.150.50">
    <property type="entry name" value="Transcription Factor, Ets-1"/>
    <property type="match status" value="3"/>
</dbReference>
<dbReference type="Pfam" id="PF26022">
    <property type="entry name" value="CC_Liprin_beta"/>
    <property type="match status" value="1"/>
</dbReference>
<evidence type="ECO:0000313" key="9">
    <source>
        <dbReference type="Ensembl" id="ENSNLEP00000006700.2"/>
    </source>
</evidence>
<feature type="coiled-coil region" evidence="6">
    <location>
        <begin position="99"/>
        <end position="227"/>
    </location>
</feature>
<dbReference type="HOGENOM" id="CLU_011689_2_0_1"/>
<proteinExistence type="inferred from homology"/>
<evidence type="ECO:0000256" key="5">
    <source>
        <dbReference type="ARBA" id="ARBA00060046"/>
    </source>
</evidence>
<dbReference type="CDD" id="cd09563">
    <property type="entry name" value="SAM_liprin-beta1_2_repeat1"/>
    <property type="match status" value="1"/>
</dbReference>
<feature type="compositionally biased region" description="Basic residues" evidence="7">
    <location>
        <begin position="570"/>
        <end position="584"/>
    </location>
</feature>
<accession>G1R0H9</accession>
<name>G1R0H9_NOMLE</name>
<dbReference type="InterPro" id="IPR037619">
    <property type="entry name" value="LIPB1/2_SAM_3rd"/>
</dbReference>
<dbReference type="InterPro" id="IPR013761">
    <property type="entry name" value="SAM/pointed_sf"/>
</dbReference>
<dbReference type="GO" id="GO:0048786">
    <property type="term" value="C:presynaptic active zone"/>
    <property type="evidence" value="ECO:0007669"/>
    <property type="project" value="TreeGrafter"/>
</dbReference>
<dbReference type="GO" id="GO:0007528">
    <property type="term" value="P:neuromuscular junction development"/>
    <property type="evidence" value="ECO:0007669"/>
    <property type="project" value="TreeGrafter"/>
</dbReference>
<dbReference type="Pfam" id="PF07647">
    <property type="entry name" value="SAM_2"/>
    <property type="match status" value="1"/>
</dbReference>
<dbReference type="EMBL" id="ADFV01029500">
    <property type="status" value="NOT_ANNOTATED_CDS"/>
    <property type="molecule type" value="Genomic_DNA"/>
</dbReference>
<reference evidence="9" key="2">
    <citation type="submission" date="2025-08" db="UniProtKB">
        <authorList>
            <consortium name="Ensembl"/>
        </authorList>
    </citation>
    <scope>IDENTIFICATION</scope>
</reference>
<dbReference type="FunFam" id="1.10.150.50:FF:000017">
    <property type="entry name" value="Liprin-beta-1 isoform 1"/>
    <property type="match status" value="1"/>
</dbReference>
<dbReference type="FunFam" id="1.10.150.50:FF:000007">
    <property type="entry name" value="Liprin-beta-1 isoform 1"/>
    <property type="match status" value="1"/>
</dbReference>
<feature type="region of interest" description="Disordered" evidence="7">
    <location>
        <begin position="519"/>
        <end position="538"/>
    </location>
</feature>
<feature type="coiled-coil region" evidence="6">
    <location>
        <begin position="252"/>
        <end position="339"/>
    </location>
</feature>
<keyword evidence="2" id="KW-0597">Phosphoprotein</keyword>
<dbReference type="EMBL" id="ADFV01029498">
    <property type="status" value="NOT_ANNOTATED_CDS"/>
    <property type="molecule type" value="Genomic_DNA"/>
</dbReference>
<dbReference type="GO" id="GO:0005829">
    <property type="term" value="C:cytosol"/>
    <property type="evidence" value="ECO:0007669"/>
    <property type="project" value="UniProtKB-ARBA"/>
</dbReference>
<feature type="domain" description="SAM" evidence="8">
    <location>
        <begin position="633"/>
        <end position="697"/>
    </location>
</feature>
<evidence type="ECO:0000256" key="2">
    <source>
        <dbReference type="ARBA" id="ARBA00022553"/>
    </source>
</evidence>
<dbReference type="SUPFAM" id="SSF47769">
    <property type="entry name" value="SAM/Pointed domain"/>
    <property type="match status" value="3"/>
</dbReference>
<feature type="region of interest" description="Disordered" evidence="7">
    <location>
        <begin position="458"/>
        <end position="506"/>
    </location>
</feature>
<evidence type="ECO:0000259" key="8">
    <source>
        <dbReference type="PROSITE" id="PS50105"/>
    </source>
</evidence>
<dbReference type="FunFam" id="1.10.150.50:FF:000005">
    <property type="entry name" value="Liprin-beta-1 isoform 1"/>
    <property type="match status" value="1"/>
</dbReference>
<organism evidence="9 10">
    <name type="scientific">Nomascus leucogenys</name>
    <name type="common">Northern white-cheeked gibbon</name>
    <name type="synonym">Hylobates leucogenys</name>
    <dbReference type="NCBI Taxonomy" id="61853"/>
    <lineage>
        <taxon>Eukaryota</taxon>
        <taxon>Metazoa</taxon>
        <taxon>Chordata</taxon>
        <taxon>Craniata</taxon>
        <taxon>Vertebrata</taxon>
        <taxon>Euteleostomi</taxon>
        <taxon>Mammalia</taxon>
        <taxon>Eutheria</taxon>
        <taxon>Euarchontoglires</taxon>
        <taxon>Primates</taxon>
        <taxon>Haplorrhini</taxon>
        <taxon>Catarrhini</taxon>
        <taxon>Hylobatidae</taxon>
        <taxon>Nomascus</taxon>
    </lineage>
</organism>
<keyword evidence="3" id="KW-0677">Repeat</keyword>
<dbReference type="InterPro" id="IPR058914">
    <property type="entry name" value="LIPB1/2_CC"/>
</dbReference>
<evidence type="ECO:0000256" key="6">
    <source>
        <dbReference type="SAM" id="Coils"/>
    </source>
</evidence>
<feature type="domain" description="SAM" evidence="8">
    <location>
        <begin position="705"/>
        <end position="768"/>
    </location>
</feature>
<dbReference type="Ensembl" id="ENSNLET00000007038.3">
    <property type="protein sequence ID" value="ENSNLEP00000006700.2"/>
    <property type="gene ID" value="ENSNLEG00000005508.3"/>
</dbReference>
<gene>
    <name evidence="9" type="primary">PPFIBP1</name>
</gene>
<dbReference type="InterPro" id="IPR037618">
    <property type="entry name" value="LIPB1/2_SAM_2nd"/>
</dbReference>
<reference evidence="9 10" key="1">
    <citation type="submission" date="2012-10" db="EMBL/GenBank/DDBJ databases">
        <authorList>
            <consortium name="Gibbon Genome Sequencing Consortium"/>
        </authorList>
    </citation>
    <scope>NUCLEOTIDE SEQUENCE [LARGE SCALE GENOMIC DNA]</scope>
</reference>
<dbReference type="PANTHER" id="PTHR12587">
    <property type="entry name" value="LAR INTERACTING PROTEIN LIP -RELATED PROTEIN"/>
    <property type="match status" value="1"/>
</dbReference>
<evidence type="ECO:0000256" key="1">
    <source>
        <dbReference type="ARBA" id="ARBA00007547"/>
    </source>
</evidence>
<reference evidence="9" key="3">
    <citation type="submission" date="2025-09" db="UniProtKB">
        <authorList>
            <consortium name="Ensembl"/>
        </authorList>
    </citation>
    <scope>IDENTIFICATION</scope>
</reference>
<dbReference type="EMBL" id="ADFV01029499">
    <property type="status" value="NOT_ANNOTATED_CDS"/>
    <property type="molecule type" value="Genomic_DNA"/>
</dbReference>
<dbReference type="CDD" id="cd09569">
    <property type="entry name" value="SAM_liprin-beta1_2_repeat3"/>
    <property type="match status" value="1"/>
</dbReference>
<dbReference type="InterPro" id="IPR029515">
    <property type="entry name" value="Liprin"/>
</dbReference>